<name>T1CSZ0_9ZZZZ</name>
<proteinExistence type="predicted"/>
<comment type="caution">
    <text evidence="1">The sequence shown here is derived from an EMBL/GenBank/DDBJ whole genome shotgun (WGS) entry which is preliminary data.</text>
</comment>
<feature type="non-terminal residue" evidence="1">
    <location>
        <position position="316"/>
    </location>
</feature>
<protein>
    <submittedName>
        <fullName evidence="1">Thermopsin</fullName>
    </submittedName>
</protein>
<reference evidence="1" key="2">
    <citation type="journal article" date="2014" name="ISME J.">
        <title>Microbial stratification in low pH oxic and suboxic macroscopic growths along an acid mine drainage.</title>
        <authorList>
            <person name="Mendez-Garcia C."/>
            <person name="Mesa V."/>
            <person name="Sprenger R.R."/>
            <person name="Richter M."/>
            <person name="Diez M.S."/>
            <person name="Solano J."/>
            <person name="Bargiela R."/>
            <person name="Golyshina O.V."/>
            <person name="Manteca A."/>
            <person name="Ramos J.L."/>
            <person name="Gallego J.R."/>
            <person name="Llorente I."/>
            <person name="Martins Dos Santos V.A."/>
            <person name="Jensen O.N."/>
            <person name="Pelaez A.I."/>
            <person name="Sanchez J."/>
            <person name="Ferrer M."/>
        </authorList>
    </citation>
    <scope>NUCLEOTIDE SEQUENCE</scope>
</reference>
<organism evidence="1">
    <name type="scientific">mine drainage metagenome</name>
    <dbReference type="NCBI Taxonomy" id="410659"/>
    <lineage>
        <taxon>unclassified sequences</taxon>
        <taxon>metagenomes</taxon>
        <taxon>ecological metagenomes</taxon>
    </lineage>
</organism>
<dbReference type="EMBL" id="AUZY01002309">
    <property type="protein sequence ID" value="EQD72490.1"/>
    <property type="molecule type" value="Genomic_DNA"/>
</dbReference>
<gene>
    <name evidence="1" type="ORF">B1B_03726</name>
</gene>
<feature type="non-terminal residue" evidence="1">
    <location>
        <position position="1"/>
    </location>
</feature>
<sequence>YQVTFTQSGLPAGTTWWVNLTNGVSLRGTGSTVNIPEPNGSYAYSVGTADKTYRANGGTFVVNGAPVSLSVTFVRVTYAVSFTEQRLPSGTMWWVNLTNGESFSGTGTSITFSEPNGSYAFLVSAPGYLAFPATGNFTIAGGSTSRAITFVQATYPVRFTESGLPNGTSWSVTLGGVTQSSTTTVIDFQEPNGSYTYRLASNMPEYGAPGGSFVVTGSPVFVYVTFTKLTYTVTFSESGLPSGTNWSVTLNGVTSSSTRGSISFVEVNGTFTWSVGVQVGYRATPASGTLTVAGGPVAESIAFALVTYTVSFSETG</sequence>
<dbReference type="AlphaFoldDB" id="T1CSZ0"/>
<accession>T1CSZ0</accession>
<reference evidence="1" key="1">
    <citation type="submission" date="2013-08" db="EMBL/GenBank/DDBJ databases">
        <authorList>
            <person name="Mendez C."/>
            <person name="Richter M."/>
            <person name="Ferrer M."/>
            <person name="Sanchez J."/>
        </authorList>
    </citation>
    <scope>NUCLEOTIDE SEQUENCE</scope>
</reference>
<evidence type="ECO:0000313" key="1">
    <source>
        <dbReference type="EMBL" id="EQD72490.1"/>
    </source>
</evidence>